<dbReference type="EMBL" id="AOHZ01000075">
    <property type="protein sequence ID" value="ELY52542.1"/>
    <property type="molecule type" value="Genomic_DNA"/>
</dbReference>
<dbReference type="OrthoDB" id="43333at2157"/>
<dbReference type="SUPFAM" id="SSF54631">
    <property type="entry name" value="CBS-domain pair"/>
    <property type="match status" value="1"/>
</dbReference>
<gene>
    <name evidence="4" type="ORF">C493_15875</name>
</gene>
<dbReference type="PANTHER" id="PTHR43080:SF2">
    <property type="entry name" value="CBS DOMAIN-CONTAINING PROTEIN"/>
    <property type="match status" value="1"/>
</dbReference>
<dbReference type="RefSeq" id="WP_007260439.1">
    <property type="nucleotide sequence ID" value="NZ_AOHZ01000075.1"/>
</dbReference>
<feature type="domain" description="CBS" evidence="3">
    <location>
        <begin position="10"/>
        <end position="68"/>
    </location>
</feature>
<dbReference type="PATRIC" id="fig|1227499.3.peg.3253"/>
<dbReference type="AlphaFoldDB" id="L9WSZ8"/>
<evidence type="ECO:0000256" key="2">
    <source>
        <dbReference type="PROSITE-ProRule" id="PRU00703"/>
    </source>
</evidence>
<dbReference type="InterPro" id="IPR046342">
    <property type="entry name" value="CBS_dom_sf"/>
</dbReference>
<organism evidence="4 5">
    <name type="scientific">Natronolimnohabitans innermongolicus JCM 12255</name>
    <dbReference type="NCBI Taxonomy" id="1227499"/>
    <lineage>
        <taxon>Archaea</taxon>
        <taxon>Methanobacteriati</taxon>
        <taxon>Methanobacteriota</taxon>
        <taxon>Stenosarchaea group</taxon>
        <taxon>Halobacteria</taxon>
        <taxon>Halobacteriales</taxon>
        <taxon>Natrialbaceae</taxon>
        <taxon>Natronolimnohabitans</taxon>
    </lineage>
</organism>
<protein>
    <submittedName>
        <fullName evidence="4">Signal transduction protein with CBS domains</fullName>
    </submittedName>
</protein>
<dbReference type="PROSITE" id="PS51371">
    <property type="entry name" value="CBS"/>
    <property type="match status" value="2"/>
</dbReference>
<dbReference type="PANTHER" id="PTHR43080">
    <property type="entry name" value="CBS DOMAIN-CONTAINING PROTEIN CBSX3, MITOCHONDRIAL"/>
    <property type="match status" value="1"/>
</dbReference>
<keyword evidence="5" id="KW-1185">Reference proteome</keyword>
<evidence type="ECO:0000256" key="1">
    <source>
        <dbReference type="ARBA" id="ARBA00023122"/>
    </source>
</evidence>
<dbReference type="STRING" id="1227499.C493_15875"/>
<dbReference type="InterPro" id="IPR000644">
    <property type="entry name" value="CBS_dom"/>
</dbReference>
<dbReference type="SMART" id="SM00116">
    <property type="entry name" value="CBS"/>
    <property type="match status" value="2"/>
</dbReference>
<comment type="caution">
    <text evidence="4">The sequence shown here is derived from an EMBL/GenBank/DDBJ whole genome shotgun (WGS) entry which is preliminary data.</text>
</comment>
<feature type="domain" description="CBS" evidence="3">
    <location>
        <begin position="72"/>
        <end position="128"/>
    </location>
</feature>
<proteinExistence type="predicted"/>
<accession>L9WSZ8</accession>
<dbReference type="InterPro" id="IPR051257">
    <property type="entry name" value="Diverse_CBS-Domain"/>
</dbReference>
<evidence type="ECO:0000259" key="3">
    <source>
        <dbReference type="PROSITE" id="PS51371"/>
    </source>
</evidence>
<reference evidence="4 5" key="1">
    <citation type="journal article" date="2014" name="PLoS Genet.">
        <title>Phylogenetically driven sequencing of extremely halophilic archaea reveals strategies for static and dynamic osmo-response.</title>
        <authorList>
            <person name="Becker E.A."/>
            <person name="Seitzer P.M."/>
            <person name="Tritt A."/>
            <person name="Larsen D."/>
            <person name="Krusor M."/>
            <person name="Yao A.I."/>
            <person name="Wu D."/>
            <person name="Madern D."/>
            <person name="Eisen J.A."/>
            <person name="Darling A.E."/>
            <person name="Facciotti M.T."/>
        </authorList>
    </citation>
    <scope>NUCLEOTIDE SEQUENCE [LARGE SCALE GENOMIC DNA]</scope>
    <source>
        <strain evidence="4 5">JCM 12255</strain>
    </source>
</reference>
<sequence>MLEIPIDDVTTPIRRPLHPETPVREAAQRLRDPDVPALVVLDAESPVGIVTESDIVAFVAETRGSHPVSAIMSAPVSTIAPSESIVTAAERMRADGVKHLVVADGETYRGLVSASTLAPSLSRRRLEIDWRGDPVRIDADEGGVISAGD</sequence>
<dbReference type="eggNOG" id="arCOG00606">
    <property type="taxonomic scope" value="Archaea"/>
</dbReference>
<evidence type="ECO:0000313" key="5">
    <source>
        <dbReference type="Proteomes" id="UP000011602"/>
    </source>
</evidence>
<keyword evidence="1 2" id="KW-0129">CBS domain</keyword>
<dbReference type="Gene3D" id="3.10.580.10">
    <property type="entry name" value="CBS-domain"/>
    <property type="match status" value="1"/>
</dbReference>
<evidence type="ECO:0000313" key="4">
    <source>
        <dbReference type="EMBL" id="ELY52542.1"/>
    </source>
</evidence>
<name>L9WSZ8_9EURY</name>
<dbReference type="Proteomes" id="UP000011602">
    <property type="component" value="Unassembled WGS sequence"/>
</dbReference>
<dbReference type="Pfam" id="PF00571">
    <property type="entry name" value="CBS"/>
    <property type="match status" value="2"/>
</dbReference>